<evidence type="ECO:0000256" key="4">
    <source>
        <dbReference type="ARBA" id="ARBA00022968"/>
    </source>
</evidence>
<evidence type="ECO:0000256" key="5">
    <source>
        <dbReference type="ARBA" id="ARBA00022989"/>
    </source>
</evidence>
<evidence type="ECO:0000256" key="3">
    <source>
        <dbReference type="ARBA" id="ARBA00022692"/>
    </source>
</evidence>
<comment type="subcellular location">
    <subcellularLocation>
        <location evidence="1">Membrane</location>
        <topology evidence="1">Single-pass membrane protein</topology>
    </subcellularLocation>
</comment>
<protein>
    <recommendedName>
        <fullName evidence="12">Trichome birefringence-like N-terminal domain-containing protein</fullName>
    </recommendedName>
</protein>
<feature type="compositionally biased region" description="Basic and acidic residues" evidence="7">
    <location>
        <begin position="443"/>
        <end position="458"/>
    </location>
</feature>
<evidence type="ECO:0000259" key="8">
    <source>
        <dbReference type="Pfam" id="PF13839"/>
    </source>
</evidence>
<feature type="region of interest" description="Disordered" evidence="7">
    <location>
        <begin position="42"/>
        <end position="131"/>
    </location>
</feature>
<comment type="caution">
    <text evidence="10">The sequence shown here is derived from an EMBL/GenBank/DDBJ whole genome shotgun (WGS) entry which is preliminary data.</text>
</comment>
<gene>
    <name evidence="10" type="ORF">R1flu_020838</name>
</gene>
<evidence type="ECO:0000313" key="11">
    <source>
        <dbReference type="Proteomes" id="UP001605036"/>
    </source>
</evidence>
<keyword evidence="4" id="KW-0735">Signal-anchor</keyword>
<keyword evidence="5" id="KW-1133">Transmembrane helix</keyword>
<proteinExistence type="inferred from homology"/>
<dbReference type="InterPro" id="IPR025846">
    <property type="entry name" value="TBL_N"/>
</dbReference>
<comment type="similarity">
    <text evidence="2">Belongs to the PC-esterase family. TBL subfamily.</text>
</comment>
<dbReference type="AlphaFoldDB" id="A0ABD1ZMN0"/>
<feature type="domain" description="Trichome birefringence-like N-terminal" evidence="9">
    <location>
        <begin position="135"/>
        <end position="187"/>
    </location>
</feature>
<dbReference type="PANTHER" id="PTHR32285:SF18">
    <property type="entry name" value="PROTEIN TRICHOME BIREFRINGENCE-LIKE 18"/>
    <property type="match status" value="1"/>
</dbReference>
<sequence>MKKSKEHSSVWNSRSAFRLKSLCLVVCLFGLILVLATRPISQSSLHGGTTGGDKSDGKVIPKGEAFLSKNKPLDSGSTLREEDSSDVEDTEDLDEENGVEKTAIAAADRTSADDDGEDGAETEKSETVLRQNPDGCDLFTGHWVADPLGPMYAYNSCRVLSQPQNCQDNGRPDNNYQFYKWKPQGCEIPRLDPIAFLKVMEGKTMGFVGDSLARNQYESLLCILLQVEDAKPTGNRNMQRWYFRNHKFTLIRIWSSFLVRQSSEPFSYAPDDSTKLFLDELDTYAEYIPRFDVVIISSGHWWMRKSAYIVDGEILGGYKWEPNVTEIDQGRAFSMAFETALRLIGEIPNYNGLIILKPYSPDHYQGGQWDTGGSCTGKTDPYSPEQAPRNSFNDMMRKRQMDALELVTKRLKTSKKRNGSKFTVLDVFEALNYRADGHPGPYRSKDPNKRTQRDEKGRPPPQDCLHWCMPGPVDTVNQLLFEILKRQLPKQMQ</sequence>
<evidence type="ECO:0000256" key="7">
    <source>
        <dbReference type="SAM" id="MobiDB-lite"/>
    </source>
</evidence>
<evidence type="ECO:0000256" key="6">
    <source>
        <dbReference type="ARBA" id="ARBA00023136"/>
    </source>
</evidence>
<dbReference type="Pfam" id="PF13839">
    <property type="entry name" value="PC-Esterase"/>
    <property type="match status" value="1"/>
</dbReference>
<keyword evidence="3" id="KW-0812">Transmembrane</keyword>
<evidence type="ECO:0000256" key="1">
    <source>
        <dbReference type="ARBA" id="ARBA00004167"/>
    </source>
</evidence>
<evidence type="ECO:0000259" key="9">
    <source>
        <dbReference type="Pfam" id="PF14416"/>
    </source>
</evidence>
<dbReference type="InterPro" id="IPR029962">
    <property type="entry name" value="TBL"/>
</dbReference>
<organism evidence="10 11">
    <name type="scientific">Riccia fluitans</name>
    <dbReference type="NCBI Taxonomy" id="41844"/>
    <lineage>
        <taxon>Eukaryota</taxon>
        <taxon>Viridiplantae</taxon>
        <taxon>Streptophyta</taxon>
        <taxon>Embryophyta</taxon>
        <taxon>Marchantiophyta</taxon>
        <taxon>Marchantiopsida</taxon>
        <taxon>Marchantiidae</taxon>
        <taxon>Marchantiales</taxon>
        <taxon>Ricciaceae</taxon>
        <taxon>Riccia</taxon>
    </lineage>
</organism>
<name>A0ABD1ZMN0_9MARC</name>
<feature type="domain" description="Trichome birefringence-like C-terminal" evidence="8">
    <location>
        <begin position="188"/>
        <end position="482"/>
    </location>
</feature>
<dbReference type="PANTHER" id="PTHR32285">
    <property type="entry name" value="PROTEIN TRICHOME BIREFRINGENCE-LIKE 9-RELATED"/>
    <property type="match status" value="1"/>
</dbReference>
<evidence type="ECO:0000256" key="2">
    <source>
        <dbReference type="ARBA" id="ARBA00007727"/>
    </source>
</evidence>
<keyword evidence="11" id="KW-1185">Reference proteome</keyword>
<evidence type="ECO:0008006" key="12">
    <source>
        <dbReference type="Google" id="ProtNLM"/>
    </source>
</evidence>
<feature type="compositionally biased region" description="Acidic residues" evidence="7">
    <location>
        <begin position="83"/>
        <end position="97"/>
    </location>
</feature>
<accession>A0ABD1ZMN0</accession>
<dbReference type="GO" id="GO:0016020">
    <property type="term" value="C:membrane"/>
    <property type="evidence" value="ECO:0007669"/>
    <property type="project" value="UniProtKB-SubCell"/>
</dbReference>
<reference evidence="10 11" key="1">
    <citation type="submission" date="2024-09" db="EMBL/GenBank/DDBJ databases">
        <title>Chromosome-scale assembly of Riccia fluitans.</title>
        <authorList>
            <person name="Paukszto L."/>
            <person name="Sawicki J."/>
            <person name="Karawczyk K."/>
            <person name="Piernik-Szablinska J."/>
            <person name="Szczecinska M."/>
            <person name="Mazdziarz M."/>
        </authorList>
    </citation>
    <scope>NUCLEOTIDE SEQUENCE [LARGE SCALE GENOMIC DNA]</scope>
    <source>
        <strain evidence="10">Rf_01</strain>
        <tissue evidence="10">Aerial parts of the thallus</tissue>
    </source>
</reference>
<dbReference type="Pfam" id="PF14416">
    <property type="entry name" value="PMR5N"/>
    <property type="match status" value="1"/>
</dbReference>
<dbReference type="Proteomes" id="UP001605036">
    <property type="component" value="Unassembled WGS sequence"/>
</dbReference>
<evidence type="ECO:0000313" key="10">
    <source>
        <dbReference type="EMBL" id="KAL2652710.1"/>
    </source>
</evidence>
<dbReference type="InterPro" id="IPR026057">
    <property type="entry name" value="TBL_C"/>
</dbReference>
<feature type="region of interest" description="Disordered" evidence="7">
    <location>
        <begin position="436"/>
        <end position="464"/>
    </location>
</feature>
<keyword evidence="6" id="KW-0472">Membrane</keyword>
<dbReference type="EMBL" id="JBHFFA010000001">
    <property type="protein sequence ID" value="KAL2652710.1"/>
    <property type="molecule type" value="Genomic_DNA"/>
</dbReference>